<gene>
    <name evidence="1" type="ORF">EDD28_0083</name>
</gene>
<evidence type="ECO:0000313" key="2">
    <source>
        <dbReference type="Proteomes" id="UP000275356"/>
    </source>
</evidence>
<proteinExistence type="predicted"/>
<dbReference type="EMBL" id="RKHQ01000001">
    <property type="protein sequence ID" value="ROR95527.1"/>
    <property type="molecule type" value="Genomic_DNA"/>
</dbReference>
<evidence type="ECO:0000313" key="1">
    <source>
        <dbReference type="EMBL" id="ROR95527.1"/>
    </source>
</evidence>
<keyword evidence="2" id="KW-1185">Reference proteome</keyword>
<accession>A0A3N2D6X7</accession>
<sequence length="96" mass="11056">MPREAHLPRSPLNAVRPPLKTRVTEELPGRPRLVVVRLWWTPHRGEVRPALVLAVAREAILVEWGDREHKRRTWLARDDVRTRVPMPPGSRPAGRG</sequence>
<comment type="caution">
    <text evidence="1">The sequence shown here is derived from an EMBL/GenBank/DDBJ whole genome shotgun (WGS) entry which is preliminary data.</text>
</comment>
<name>A0A3N2D6X7_9MICO</name>
<organism evidence="1 2">
    <name type="scientific">Salana multivorans</name>
    <dbReference type="NCBI Taxonomy" id="120377"/>
    <lineage>
        <taxon>Bacteria</taxon>
        <taxon>Bacillati</taxon>
        <taxon>Actinomycetota</taxon>
        <taxon>Actinomycetes</taxon>
        <taxon>Micrococcales</taxon>
        <taxon>Beutenbergiaceae</taxon>
        <taxon>Salana</taxon>
    </lineage>
</organism>
<protein>
    <submittedName>
        <fullName evidence="1">Uncharacterized protein</fullName>
    </submittedName>
</protein>
<reference evidence="1 2" key="1">
    <citation type="submission" date="2018-11" db="EMBL/GenBank/DDBJ databases">
        <title>Sequencing the genomes of 1000 actinobacteria strains.</title>
        <authorList>
            <person name="Klenk H.-P."/>
        </authorList>
    </citation>
    <scope>NUCLEOTIDE SEQUENCE [LARGE SCALE GENOMIC DNA]</scope>
    <source>
        <strain evidence="1 2">DSM 13521</strain>
    </source>
</reference>
<dbReference type="Proteomes" id="UP000275356">
    <property type="component" value="Unassembled WGS sequence"/>
</dbReference>
<dbReference type="AlphaFoldDB" id="A0A3N2D6X7"/>
<dbReference type="RefSeq" id="WP_123737839.1">
    <property type="nucleotide sequence ID" value="NZ_RKHQ01000001.1"/>
</dbReference>